<proteinExistence type="predicted"/>
<evidence type="ECO:0000313" key="2">
    <source>
        <dbReference type="Proteomes" id="UP000812287"/>
    </source>
</evidence>
<accession>A0A9P8AP06</accession>
<dbReference type="AlphaFoldDB" id="A0A9P8AP06"/>
<dbReference type="EMBL" id="MU250551">
    <property type="protein sequence ID" value="KAG7442460.1"/>
    <property type="molecule type" value="Genomic_DNA"/>
</dbReference>
<dbReference type="RefSeq" id="XP_043035960.1">
    <property type="nucleotide sequence ID" value="XM_043180726.1"/>
</dbReference>
<gene>
    <name evidence="1" type="ORF">BT62DRAFT_383984</name>
</gene>
<comment type="caution">
    <text evidence="1">The sequence shown here is derived from an EMBL/GenBank/DDBJ whole genome shotgun (WGS) entry which is preliminary data.</text>
</comment>
<organism evidence="1 2">
    <name type="scientific">Guyanagaster necrorhizus</name>
    <dbReference type="NCBI Taxonomy" id="856835"/>
    <lineage>
        <taxon>Eukaryota</taxon>
        <taxon>Fungi</taxon>
        <taxon>Dikarya</taxon>
        <taxon>Basidiomycota</taxon>
        <taxon>Agaricomycotina</taxon>
        <taxon>Agaricomycetes</taxon>
        <taxon>Agaricomycetidae</taxon>
        <taxon>Agaricales</taxon>
        <taxon>Marasmiineae</taxon>
        <taxon>Physalacriaceae</taxon>
        <taxon>Guyanagaster</taxon>
    </lineage>
</organism>
<protein>
    <submittedName>
        <fullName evidence="1">Uncharacterized protein</fullName>
    </submittedName>
</protein>
<keyword evidence="2" id="KW-1185">Reference proteome</keyword>
<dbReference type="GeneID" id="66103022"/>
<dbReference type="Proteomes" id="UP000812287">
    <property type="component" value="Unassembled WGS sequence"/>
</dbReference>
<reference evidence="1" key="1">
    <citation type="submission" date="2020-11" db="EMBL/GenBank/DDBJ databases">
        <title>Adaptations for nitrogen fixation in a non-lichenized fungal sporocarp promotes dispersal by wood-feeding termites.</title>
        <authorList>
            <consortium name="DOE Joint Genome Institute"/>
            <person name="Koch R.A."/>
            <person name="Yoon G."/>
            <person name="Arayal U."/>
            <person name="Lail K."/>
            <person name="Amirebrahimi M."/>
            <person name="Labutti K."/>
            <person name="Lipzen A."/>
            <person name="Riley R."/>
            <person name="Barry K."/>
            <person name="Henrissat B."/>
            <person name="Grigoriev I.V."/>
            <person name="Herr J.R."/>
            <person name="Aime M.C."/>
        </authorList>
    </citation>
    <scope>NUCLEOTIDE SEQUENCE</scope>
    <source>
        <strain evidence="1">MCA 3950</strain>
    </source>
</reference>
<name>A0A9P8AP06_9AGAR</name>
<sequence length="215" mass="24779">MIIRLTCCTFPFPGPHFFQLLSQSGNPRGDAKIFSCPACLSLSYDWPSESDEESFHTVEGGSRRATPCCLESLVFHYLVIWSRTNCLLDNMPRLEINHWRRREKMKVTCLFVHLCHSVQVNTSRLSQRRRATKLCPLATPEAYEDLHTYLEWSFHSKLIIDRDLRISAVDHQWQRFGNVGHRDASIIGSEAADFDAFTTARLWTGLYVKSKRIAA</sequence>
<evidence type="ECO:0000313" key="1">
    <source>
        <dbReference type="EMBL" id="KAG7442460.1"/>
    </source>
</evidence>